<proteinExistence type="inferred from homology"/>
<reference evidence="8 9" key="1">
    <citation type="journal article" date="2014" name="PLoS Genet.">
        <title>The Genome of Spironucleus salmonicida Highlights a Fish Pathogen Adapted to Fluctuating Environments.</title>
        <authorList>
            <person name="Xu F."/>
            <person name="Jerlstrom-Hultqvist J."/>
            <person name="Einarsson E."/>
            <person name="Astvaldsson A."/>
            <person name="Svard S.G."/>
            <person name="Andersson J.O."/>
        </authorList>
    </citation>
    <scope>NUCLEOTIDE SEQUENCE</scope>
    <source>
        <strain evidence="9">ATCC 50377</strain>
    </source>
</reference>
<comment type="similarity">
    <text evidence="2">Belongs to the multi antimicrobial extrusion (MATE) (TC 2.A.66.1) family.</text>
</comment>
<feature type="transmembrane region" description="Helical" evidence="7">
    <location>
        <begin position="137"/>
        <end position="159"/>
    </location>
</feature>
<accession>V6LVW3</accession>
<dbReference type="InterPro" id="IPR002528">
    <property type="entry name" value="MATE_fam"/>
</dbReference>
<dbReference type="EMBL" id="KI546033">
    <property type="protein sequence ID" value="EST47846.1"/>
    <property type="molecule type" value="Genomic_DNA"/>
</dbReference>
<evidence type="ECO:0000256" key="3">
    <source>
        <dbReference type="ARBA" id="ARBA00022475"/>
    </source>
</evidence>
<dbReference type="EMBL" id="AUWU02000002">
    <property type="protein sequence ID" value="KAH0575807.1"/>
    <property type="molecule type" value="Genomic_DNA"/>
</dbReference>
<evidence type="ECO:0000256" key="1">
    <source>
        <dbReference type="ARBA" id="ARBA00004651"/>
    </source>
</evidence>
<evidence type="ECO:0000313" key="11">
    <source>
        <dbReference type="Proteomes" id="UP000018208"/>
    </source>
</evidence>
<dbReference type="VEuPathDB" id="GiardiaDB:SS50377_21331"/>
<reference evidence="9" key="2">
    <citation type="submission" date="2020-12" db="EMBL/GenBank/DDBJ databases">
        <title>New Spironucleus salmonicida genome in near-complete chromosomes.</title>
        <authorList>
            <person name="Xu F."/>
            <person name="Kurt Z."/>
            <person name="Jimenez-Gonzalez A."/>
            <person name="Astvaldsson A."/>
            <person name="Andersson J.O."/>
            <person name="Svard S.G."/>
        </authorList>
    </citation>
    <scope>NUCLEOTIDE SEQUENCE</scope>
    <source>
        <strain evidence="9">ATCC 50377</strain>
    </source>
</reference>
<evidence type="ECO:0000256" key="5">
    <source>
        <dbReference type="ARBA" id="ARBA00022989"/>
    </source>
</evidence>
<comment type="subcellular location">
    <subcellularLocation>
        <location evidence="1">Cell membrane</location>
        <topology evidence="1">Multi-pass membrane protein</topology>
    </subcellularLocation>
</comment>
<evidence type="ECO:0000256" key="2">
    <source>
        <dbReference type="ARBA" id="ARBA00010199"/>
    </source>
</evidence>
<evidence type="ECO:0000313" key="8">
    <source>
        <dbReference type="EMBL" id="EST47846.1"/>
    </source>
</evidence>
<feature type="transmembrane region" description="Helical" evidence="7">
    <location>
        <begin position="99"/>
        <end position="117"/>
    </location>
</feature>
<feature type="transmembrane region" description="Helical" evidence="7">
    <location>
        <begin position="198"/>
        <end position="223"/>
    </location>
</feature>
<feature type="transmembrane region" description="Helical" evidence="7">
    <location>
        <begin position="392"/>
        <end position="412"/>
    </location>
</feature>
<keyword evidence="6 7" id="KW-0472">Membrane</keyword>
<dbReference type="GO" id="GO:0042910">
    <property type="term" value="F:xenobiotic transmembrane transporter activity"/>
    <property type="evidence" value="ECO:0007669"/>
    <property type="project" value="InterPro"/>
</dbReference>
<feature type="transmembrane region" description="Helical" evidence="7">
    <location>
        <begin position="326"/>
        <end position="345"/>
    </location>
</feature>
<dbReference type="GO" id="GO:0015297">
    <property type="term" value="F:antiporter activity"/>
    <property type="evidence" value="ECO:0007669"/>
    <property type="project" value="InterPro"/>
</dbReference>
<dbReference type="AlphaFoldDB" id="V6LVW3"/>
<evidence type="ECO:0000313" key="9">
    <source>
        <dbReference type="EMBL" id="KAH0575807.1"/>
    </source>
</evidence>
<keyword evidence="5 7" id="KW-1133">Transmembrane helix</keyword>
<dbReference type="PANTHER" id="PTHR43823:SF3">
    <property type="entry name" value="MULTIDRUG EXPORT PROTEIN MEPA"/>
    <property type="match status" value="1"/>
</dbReference>
<dbReference type="EMBL" id="AUWU02000002">
    <property type="protein sequence ID" value="KAH0575809.1"/>
    <property type="molecule type" value="Genomic_DNA"/>
</dbReference>
<feature type="transmembrane region" description="Helical" evidence="7">
    <location>
        <begin position="365"/>
        <end position="385"/>
    </location>
</feature>
<sequence>MGRLEKLRSEKPAVLLIKIGIPSLLGQVVLSIYNALESVLVGRFCGDLALVGVSNFLPTEYYLFSQTIASESAGAAVFISRAIGEDSKEQAGHFLAQQLLLCLMHAIIVPIMLIFILEPYLLLLGVTAQVIPLSLQYGRFMTIFGPLSYAVSSGFTGVLKSQNLATFAMLRQCVSAVINIGLDYYFLGVLKVGVQGAAWASCIAYCAMGAVTIVFFMTPFAPLRLRLNQFKPKLGSLLQIQQFGLLTFMGYSQTSLPQFFVPFLLRKLSQNDLETQHFQLVQGICSKVMTLLTMPLSGMQQGIQPVVAISISQREHQKTLKTIRSSLTICGSVGGLIAAVLMVFAQPITGLFTTDERVRTQCSGIIRLNMICTLCGVAQGIVVAVLQQQKRFWAAASLQLCKVVISCMWSWLGPLITGRVSTLFYATAAAEVVCGIASMAVLWQVIWRLRRDLNSDDQIVVYADVVLGKA</sequence>
<dbReference type="Proteomes" id="UP000018208">
    <property type="component" value="Unassembled WGS sequence"/>
</dbReference>
<protein>
    <submittedName>
        <fullName evidence="8">MATE efflux family protein</fullName>
    </submittedName>
</protein>
<keyword evidence="11" id="KW-1185">Reference proteome</keyword>
<dbReference type="OrthoDB" id="2126698at2759"/>
<keyword evidence="3" id="KW-1003">Cell membrane</keyword>
<dbReference type="InterPro" id="IPR051327">
    <property type="entry name" value="MATE_MepA_subfamily"/>
</dbReference>
<dbReference type="GO" id="GO:0005886">
    <property type="term" value="C:plasma membrane"/>
    <property type="evidence" value="ECO:0007669"/>
    <property type="project" value="UniProtKB-SubCell"/>
</dbReference>
<evidence type="ECO:0000256" key="7">
    <source>
        <dbReference type="SAM" id="Phobius"/>
    </source>
</evidence>
<organism evidence="8">
    <name type="scientific">Spironucleus salmonicida</name>
    <dbReference type="NCBI Taxonomy" id="348837"/>
    <lineage>
        <taxon>Eukaryota</taxon>
        <taxon>Metamonada</taxon>
        <taxon>Diplomonadida</taxon>
        <taxon>Hexamitidae</taxon>
        <taxon>Hexamitinae</taxon>
        <taxon>Spironucleus</taxon>
    </lineage>
</organism>
<dbReference type="Pfam" id="PF01554">
    <property type="entry name" value="MatE"/>
    <property type="match status" value="2"/>
</dbReference>
<feature type="transmembrane region" description="Helical" evidence="7">
    <location>
        <begin position="424"/>
        <end position="446"/>
    </location>
</feature>
<dbReference type="PANTHER" id="PTHR43823">
    <property type="entry name" value="SPORULATION PROTEIN YKVU"/>
    <property type="match status" value="1"/>
</dbReference>
<dbReference type="VEuPathDB" id="GiardiaDB:SS50377_21333"/>
<feature type="transmembrane region" description="Helical" evidence="7">
    <location>
        <begin position="166"/>
        <end position="186"/>
    </location>
</feature>
<evidence type="ECO:0000256" key="6">
    <source>
        <dbReference type="ARBA" id="ARBA00023136"/>
    </source>
</evidence>
<feature type="transmembrane region" description="Helical" evidence="7">
    <location>
        <begin position="12"/>
        <end position="33"/>
    </location>
</feature>
<gene>
    <name evidence="8" type="ORF">SS50377_12069</name>
    <name evidence="9" type="ORF">SS50377_21331</name>
    <name evidence="10" type="ORF">SS50377_21333</name>
</gene>
<name>V6LVW3_9EUKA</name>
<evidence type="ECO:0000313" key="10">
    <source>
        <dbReference type="EMBL" id="KAH0575809.1"/>
    </source>
</evidence>
<evidence type="ECO:0000256" key="4">
    <source>
        <dbReference type="ARBA" id="ARBA00022692"/>
    </source>
</evidence>
<keyword evidence="4 7" id="KW-0812">Transmembrane</keyword>